<keyword evidence="1 2" id="KW-0378">Hydrolase</keyword>
<evidence type="ECO:0000313" key="4">
    <source>
        <dbReference type="EMBL" id="GEM83575.1"/>
    </source>
</evidence>
<name>A0A511R1T5_9DEIN</name>
<feature type="active site" description="Proton acceptor" evidence="2">
    <location>
        <position position="120"/>
    </location>
</feature>
<dbReference type="AlphaFoldDB" id="A0A511R1T5"/>
<dbReference type="InterPro" id="IPR004175">
    <property type="entry name" value="RNA_CPDase"/>
</dbReference>
<feature type="active site" description="Proton donor" evidence="2">
    <location>
        <position position="39"/>
    </location>
</feature>
<dbReference type="SUPFAM" id="SSF55144">
    <property type="entry name" value="LigT-like"/>
    <property type="match status" value="1"/>
</dbReference>
<comment type="catalytic activity">
    <reaction evidence="2">
        <text>a 3'-end 2',3'-cyclophospho-ribonucleotide-RNA + H2O = a 3'-end 2'-phospho-ribonucleotide-RNA + H(+)</text>
        <dbReference type="Rhea" id="RHEA:11828"/>
        <dbReference type="Rhea" id="RHEA-COMP:10464"/>
        <dbReference type="Rhea" id="RHEA-COMP:17353"/>
        <dbReference type="ChEBI" id="CHEBI:15377"/>
        <dbReference type="ChEBI" id="CHEBI:15378"/>
        <dbReference type="ChEBI" id="CHEBI:83064"/>
        <dbReference type="ChEBI" id="CHEBI:173113"/>
        <dbReference type="EC" id="3.1.4.58"/>
    </reaction>
</comment>
<dbReference type="GO" id="GO:0004113">
    <property type="term" value="F:2',3'-cyclic-nucleotide 3'-phosphodiesterase activity"/>
    <property type="evidence" value="ECO:0007669"/>
    <property type="project" value="InterPro"/>
</dbReference>
<evidence type="ECO:0000256" key="1">
    <source>
        <dbReference type="ARBA" id="ARBA00022801"/>
    </source>
</evidence>
<dbReference type="EC" id="3.1.4.58" evidence="2"/>
<dbReference type="EMBL" id="BJXL01000051">
    <property type="protein sequence ID" value="GEM83575.1"/>
    <property type="molecule type" value="Genomic_DNA"/>
</dbReference>
<proteinExistence type="inferred from homology"/>
<dbReference type="GO" id="GO:0008664">
    <property type="term" value="F:RNA 2',3'-cyclic 3'-phosphodiesterase activity"/>
    <property type="evidence" value="ECO:0007669"/>
    <property type="project" value="UniProtKB-EC"/>
</dbReference>
<gene>
    <name evidence="4" type="ORF">MHY01S_17410</name>
</gene>
<comment type="caution">
    <text evidence="4">The sequence shown here is derived from an EMBL/GenBank/DDBJ whole genome shotgun (WGS) entry which is preliminary data.</text>
</comment>
<dbReference type="NCBIfam" id="TIGR02258">
    <property type="entry name" value="2_5_ligase"/>
    <property type="match status" value="1"/>
</dbReference>
<feature type="domain" description="Phosphoesterase HXTX" evidence="3">
    <location>
        <begin position="7"/>
        <end position="89"/>
    </location>
</feature>
<sequence length="170" mass="18887">MRLFYAIFPPRAVQEALGEAQEKVRGFKGWKLSPPPQLHITLLFLGQQPEERLPEFRRIGREIAATVPEFKVELAGTGYFPPTGSPRVWFVKASGVGLEPLAQRLQGALPEIKAAAFHPHLTLARKKGPAPRIGPLVLNLQFQAKAVCLVESKLERSGSQYRVIEQFPLG</sequence>
<dbReference type="Gene3D" id="3.90.1140.10">
    <property type="entry name" value="Cyclic phosphodiesterase"/>
    <property type="match status" value="1"/>
</dbReference>
<dbReference type="RefSeq" id="WP_119341348.1">
    <property type="nucleotide sequence ID" value="NZ_BJXL01000051.1"/>
</dbReference>
<dbReference type="Proteomes" id="UP000321197">
    <property type="component" value="Unassembled WGS sequence"/>
</dbReference>
<dbReference type="HAMAP" id="MF_01940">
    <property type="entry name" value="RNA_CPDase"/>
    <property type="match status" value="1"/>
</dbReference>
<comment type="function">
    <text evidence="2">Hydrolyzes RNA 2',3'-cyclic phosphodiester to an RNA 2'-phosphomonoester.</text>
</comment>
<protein>
    <recommendedName>
        <fullName evidence="2">RNA 2',3'-cyclic phosphodiesterase</fullName>
        <shortName evidence="2">RNA 2',3'-CPDase</shortName>
        <ecNumber evidence="2">3.1.4.58</ecNumber>
    </recommendedName>
</protein>
<dbReference type="PANTHER" id="PTHR35561">
    <property type="entry name" value="RNA 2',3'-CYCLIC PHOSPHODIESTERASE"/>
    <property type="match status" value="1"/>
</dbReference>
<dbReference type="OrthoDB" id="9789350at2"/>
<accession>A0A511R1T5</accession>
<evidence type="ECO:0000259" key="3">
    <source>
        <dbReference type="Pfam" id="PF02834"/>
    </source>
</evidence>
<feature type="short sequence motif" description="HXTX 1" evidence="2">
    <location>
        <begin position="39"/>
        <end position="42"/>
    </location>
</feature>
<organism evidence="4 5">
    <name type="scientific">Meiothermus hypogaeus NBRC 106114</name>
    <dbReference type="NCBI Taxonomy" id="1227553"/>
    <lineage>
        <taxon>Bacteria</taxon>
        <taxon>Thermotogati</taxon>
        <taxon>Deinococcota</taxon>
        <taxon>Deinococci</taxon>
        <taxon>Thermales</taxon>
        <taxon>Thermaceae</taxon>
        <taxon>Meiothermus</taxon>
    </lineage>
</organism>
<dbReference type="PANTHER" id="PTHR35561:SF1">
    <property type="entry name" value="RNA 2',3'-CYCLIC PHOSPHODIESTERASE"/>
    <property type="match status" value="1"/>
</dbReference>
<evidence type="ECO:0000313" key="5">
    <source>
        <dbReference type="Proteomes" id="UP000321197"/>
    </source>
</evidence>
<evidence type="ECO:0000256" key="2">
    <source>
        <dbReference type="HAMAP-Rule" id="MF_01940"/>
    </source>
</evidence>
<comment type="similarity">
    <text evidence="2">Belongs to the 2H phosphoesterase superfamily. ThpR family.</text>
</comment>
<dbReference type="Pfam" id="PF02834">
    <property type="entry name" value="LigT_PEase"/>
    <property type="match status" value="1"/>
</dbReference>
<feature type="short sequence motif" description="HXTX 2" evidence="2">
    <location>
        <begin position="120"/>
        <end position="123"/>
    </location>
</feature>
<dbReference type="InterPro" id="IPR009097">
    <property type="entry name" value="Cyclic_Pdiesterase"/>
</dbReference>
<dbReference type="InterPro" id="IPR014051">
    <property type="entry name" value="Phosphoesterase_HXTX"/>
</dbReference>
<reference evidence="4 5" key="1">
    <citation type="submission" date="2019-07" db="EMBL/GenBank/DDBJ databases">
        <title>Whole genome shotgun sequence of Meiothermus hypogaeus NBRC 106114.</title>
        <authorList>
            <person name="Hosoyama A."/>
            <person name="Uohara A."/>
            <person name="Ohji S."/>
            <person name="Ichikawa N."/>
        </authorList>
    </citation>
    <scope>NUCLEOTIDE SEQUENCE [LARGE SCALE GENOMIC DNA]</scope>
    <source>
        <strain evidence="4 5">NBRC 106114</strain>
    </source>
</reference>